<sequence length="170" mass="19457">MPFGDFLSQFEKGLHPKFRQLYYILKDANMNQDTLKGIVQKLHRSQESMSRNNDPTDSFDNYQPRFGNYRNPGNQYQRSFGRKSNTYPDNLITDNRDQSAPTQTPGQRTTELPTKTTKPQSEWKLLSPATKSDTDITAVGAITIGVRMGTDRTQTVRDDFNKRPSRCCPA</sequence>
<protein>
    <recommendedName>
        <fullName evidence="4">Reverse transcriptase domain-containing protein</fullName>
    </recommendedName>
</protein>
<feature type="compositionally biased region" description="Polar residues" evidence="1">
    <location>
        <begin position="98"/>
        <end position="120"/>
    </location>
</feature>
<comment type="caution">
    <text evidence="2">The sequence shown here is derived from an EMBL/GenBank/DDBJ whole genome shotgun (WGS) entry which is preliminary data.</text>
</comment>
<proteinExistence type="predicted"/>
<dbReference type="EMBL" id="JBDJPC010000011">
    <property type="protein sequence ID" value="KAL1489592.1"/>
    <property type="molecule type" value="Genomic_DNA"/>
</dbReference>
<evidence type="ECO:0008006" key="4">
    <source>
        <dbReference type="Google" id="ProtNLM"/>
    </source>
</evidence>
<organism evidence="2 3">
    <name type="scientific">Hypothenemus hampei</name>
    <name type="common">Coffee berry borer</name>
    <dbReference type="NCBI Taxonomy" id="57062"/>
    <lineage>
        <taxon>Eukaryota</taxon>
        <taxon>Metazoa</taxon>
        <taxon>Ecdysozoa</taxon>
        <taxon>Arthropoda</taxon>
        <taxon>Hexapoda</taxon>
        <taxon>Insecta</taxon>
        <taxon>Pterygota</taxon>
        <taxon>Neoptera</taxon>
        <taxon>Endopterygota</taxon>
        <taxon>Coleoptera</taxon>
        <taxon>Polyphaga</taxon>
        <taxon>Cucujiformia</taxon>
        <taxon>Curculionidae</taxon>
        <taxon>Scolytinae</taxon>
        <taxon>Hypothenemus</taxon>
    </lineage>
</organism>
<name>A0ABD1E4I0_HYPHA</name>
<keyword evidence="3" id="KW-1185">Reference proteome</keyword>
<gene>
    <name evidence="2" type="ORF">ABEB36_013541</name>
</gene>
<dbReference type="Proteomes" id="UP001566132">
    <property type="component" value="Unassembled WGS sequence"/>
</dbReference>
<feature type="compositionally biased region" description="Polar residues" evidence="1">
    <location>
        <begin position="47"/>
        <end position="61"/>
    </location>
</feature>
<evidence type="ECO:0000313" key="3">
    <source>
        <dbReference type="Proteomes" id="UP001566132"/>
    </source>
</evidence>
<evidence type="ECO:0000313" key="2">
    <source>
        <dbReference type="EMBL" id="KAL1489592.1"/>
    </source>
</evidence>
<reference evidence="2 3" key="1">
    <citation type="submission" date="2024-05" db="EMBL/GenBank/DDBJ databases">
        <title>Genetic variation in Jamaican populations of the coffee berry borer (Hypothenemus hampei).</title>
        <authorList>
            <person name="Errbii M."/>
            <person name="Myrie A."/>
        </authorList>
    </citation>
    <scope>NUCLEOTIDE SEQUENCE [LARGE SCALE GENOMIC DNA]</scope>
    <source>
        <strain evidence="2">JA-Hopewell-2020-01-JO</strain>
        <tissue evidence="2">Whole body</tissue>
    </source>
</reference>
<feature type="compositionally biased region" description="Polar residues" evidence="1">
    <location>
        <begin position="71"/>
        <end position="88"/>
    </location>
</feature>
<evidence type="ECO:0000256" key="1">
    <source>
        <dbReference type="SAM" id="MobiDB-lite"/>
    </source>
</evidence>
<dbReference type="AlphaFoldDB" id="A0ABD1E4I0"/>
<accession>A0ABD1E4I0</accession>
<feature type="region of interest" description="Disordered" evidence="1">
    <location>
        <begin position="43"/>
        <end position="123"/>
    </location>
</feature>